<dbReference type="GO" id="GO:0003677">
    <property type="term" value="F:DNA binding"/>
    <property type="evidence" value="ECO:0007669"/>
    <property type="project" value="TreeGrafter"/>
</dbReference>
<evidence type="ECO:0000313" key="2">
    <source>
        <dbReference type="Proteomes" id="UP000585474"/>
    </source>
</evidence>
<dbReference type="SUPFAM" id="SSF53335">
    <property type="entry name" value="S-adenosyl-L-methionine-dependent methyltransferases"/>
    <property type="match status" value="1"/>
</dbReference>
<dbReference type="GO" id="GO:0005634">
    <property type="term" value="C:nucleus"/>
    <property type="evidence" value="ECO:0007669"/>
    <property type="project" value="TreeGrafter"/>
</dbReference>
<evidence type="ECO:0000313" key="1">
    <source>
        <dbReference type="EMBL" id="GFY94672.1"/>
    </source>
</evidence>
<dbReference type="GO" id="GO:0044027">
    <property type="term" value="P:negative regulation of gene expression via chromosomal CpG island methylation"/>
    <property type="evidence" value="ECO:0007669"/>
    <property type="project" value="TreeGrafter"/>
</dbReference>
<dbReference type="PANTHER" id="PTHR10629:SF52">
    <property type="entry name" value="DNA (CYTOSINE-5)-METHYLTRANSFERASE 1"/>
    <property type="match status" value="1"/>
</dbReference>
<dbReference type="Proteomes" id="UP000585474">
    <property type="component" value="Unassembled WGS sequence"/>
</dbReference>
<keyword evidence="1" id="KW-0808">Transferase</keyword>
<dbReference type="AlphaFoldDB" id="A0A7J0F7I2"/>
<dbReference type="Gene3D" id="3.40.50.150">
    <property type="entry name" value="Vaccinia Virus protein VP39"/>
    <property type="match status" value="2"/>
</dbReference>
<protein>
    <submittedName>
        <fullName evidence="1">Methyltransferase 1</fullName>
    </submittedName>
</protein>
<sequence length="204" mass="22399">MSVFALYGQLPAQIRLTAPKVSVVDNATNRKKKGKFKEGENSFHEQKDDSSTNRLATLDIFAGCGGLSEGANLTRWAIEYEEPAGEAFKLNHPEALMLIQNCNVILRAIVTACRDADDCVSAAELAAKLDEKEINNLPQSGKVRFGVLEGGAYGVYQSRKRAFIWAASTEETHPEWPELMHVFVSPELKIALNGNPLYAAVRSC</sequence>
<name>A0A7J0F7I2_9ERIC</name>
<dbReference type="GO" id="GO:0003886">
    <property type="term" value="F:DNA (cytosine-5-)-methyltransferase activity"/>
    <property type="evidence" value="ECO:0007669"/>
    <property type="project" value="TreeGrafter"/>
</dbReference>
<dbReference type="InterPro" id="IPR029063">
    <property type="entry name" value="SAM-dependent_MTases_sf"/>
</dbReference>
<comment type="caution">
    <text evidence="1">The sequence shown here is derived from an EMBL/GenBank/DDBJ whole genome shotgun (WGS) entry which is preliminary data.</text>
</comment>
<keyword evidence="1" id="KW-0489">Methyltransferase</keyword>
<dbReference type="PANTHER" id="PTHR10629">
    <property type="entry name" value="CYTOSINE-SPECIFIC METHYLTRANSFERASE"/>
    <property type="match status" value="1"/>
</dbReference>
<gene>
    <name evidence="1" type="ORF">Acr_10g0000570</name>
</gene>
<dbReference type="OrthoDB" id="1747723at2759"/>
<dbReference type="InterPro" id="IPR050390">
    <property type="entry name" value="C5-Methyltransferase"/>
</dbReference>
<dbReference type="EMBL" id="BJWL01000010">
    <property type="protein sequence ID" value="GFY94672.1"/>
    <property type="molecule type" value="Genomic_DNA"/>
</dbReference>
<organism evidence="1 2">
    <name type="scientific">Actinidia rufa</name>
    <dbReference type="NCBI Taxonomy" id="165716"/>
    <lineage>
        <taxon>Eukaryota</taxon>
        <taxon>Viridiplantae</taxon>
        <taxon>Streptophyta</taxon>
        <taxon>Embryophyta</taxon>
        <taxon>Tracheophyta</taxon>
        <taxon>Spermatophyta</taxon>
        <taxon>Magnoliopsida</taxon>
        <taxon>eudicotyledons</taxon>
        <taxon>Gunneridae</taxon>
        <taxon>Pentapetalae</taxon>
        <taxon>asterids</taxon>
        <taxon>Ericales</taxon>
        <taxon>Actinidiaceae</taxon>
        <taxon>Actinidia</taxon>
    </lineage>
</organism>
<keyword evidence="2" id="KW-1185">Reference proteome</keyword>
<reference evidence="1 2" key="1">
    <citation type="submission" date="2019-07" db="EMBL/GenBank/DDBJ databases">
        <title>De Novo Assembly of kiwifruit Actinidia rufa.</title>
        <authorList>
            <person name="Sugita-Konishi S."/>
            <person name="Sato K."/>
            <person name="Mori E."/>
            <person name="Abe Y."/>
            <person name="Kisaki G."/>
            <person name="Hamano K."/>
            <person name="Suezawa K."/>
            <person name="Otani M."/>
            <person name="Fukuda T."/>
            <person name="Manabe T."/>
            <person name="Gomi K."/>
            <person name="Tabuchi M."/>
            <person name="Akimitsu K."/>
            <person name="Kataoka I."/>
        </authorList>
    </citation>
    <scope>NUCLEOTIDE SEQUENCE [LARGE SCALE GENOMIC DNA]</scope>
    <source>
        <strain evidence="2">cv. Fuchu</strain>
    </source>
</reference>
<proteinExistence type="predicted"/>
<accession>A0A7J0F7I2</accession>
<dbReference type="GO" id="GO:0032259">
    <property type="term" value="P:methylation"/>
    <property type="evidence" value="ECO:0007669"/>
    <property type="project" value="UniProtKB-KW"/>
</dbReference>